<dbReference type="AlphaFoldDB" id="A0A0L0SRG5"/>
<feature type="transmembrane region" description="Helical" evidence="2">
    <location>
        <begin position="52"/>
        <end position="73"/>
    </location>
</feature>
<dbReference type="EMBL" id="GG745346">
    <property type="protein sequence ID" value="KNE65091.1"/>
    <property type="molecule type" value="Genomic_DNA"/>
</dbReference>
<dbReference type="VEuPathDB" id="FungiDB:AMAG_10751"/>
<feature type="transmembrane region" description="Helical" evidence="2">
    <location>
        <begin position="274"/>
        <end position="302"/>
    </location>
</feature>
<organism evidence="3 4">
    <name type="scientific">Allomyces macrogynus (strain ATCC 38327)</name>
    <name type="common">Allomyces javanicus var. macrogynus</name>
    <dbReference type="NCBI Taxonomy" id="578462"/>
    <lineage>
        <taxon>Eukaryota</taxon>
        <taxon>Fungi</taxon>
        <taxon>Fungi incertae sedis</taxon>
        <taxon>Blastocladiomycota</taxon>
        <taxon>Blastocladiomycetes</taxon>
        <taxon>Blastocladiales</taxon>
        <taxon>Blastocladiaceae</taxon>
        <taxon>Allomyces</taxon>
    </lineage>
</organism>
<feature type="region of interest" description="Disordered" evidence="1">
    <location>
        <begin position="547"/>
        <end position="580"/>
    </location>
</feature>
<feature type="region of interest" description="Disordered" evidence="1">
    <location>
        <begin position="440"/>
        <end position="511"/>
    </location>
</feature>
<feature type="transmembrane region" description="Helical" evidence="2">
    <location>
        <begin position="163"/>
        <end position="182"/>
    </location>
</feature>
<feature type="region of interest" description="Disordered" evidence="1">
    <location>
        <begin position="396"/>
        <end position="421"/>
    </location>
</feature>
<reference evidence="4" key="2">
    <citation type="submission" date="2009-11" db="EMBL/GenBank/DDBJ databases">
        <title>The Genome Sequence of Allomyces macrogynus strain ATCC 38327.</title>
        <authorList>
            <consortium name="The Broad Institute Genome Sequencing Platform"/>
            <person name="Russ C."/>
            <person name="Cuomo C."/>
            <person name="Shea T."/>
            <person name="Young S.K."/>
            <person name="Zeng Q."/>
            <person name="Koehrsen M."/>
            <person name="Haas B."/>
            <person name="Borodovsky M."/>
            <person name="Guigo R."/>
            <person name="Alvarado L."/>
            <person name="Berlin A."/>
            <person name="Borenstein D."/>
            <person name="Chen Z."/>
            <person name="Engels R."/>
            <person name="Freedman E."/>
            <person name="Gellesch M."/>
            <person name="Goldberg J."/>
            <person name="Griggs A."/>
            <person name="Gujja S."/>
            <person name="Heiman D."/>
            <person name="Hepburn T."/>
            <person name="Howarth C."/>
            <person name="Jen D."/>
            <person name="Larson L."/>
            <person name="Lewis B."/>
            <person name="Mehta T."/>
            <person name="Park D."/>
            <person name="Pearson M."/>
            <person name="Roberts A."/>
            <person name="Saif S."/>
            <person name="Shenoy N."/>
            <person name="Sisk P."/>
            <person name="Stolte C."/>
            <person name="Sykes S."/>
            <person name="Walk T."/>
            <person name="White J."/>
            <person name="Yandava C."/>
            <person name="Burger G."/>
            <person name="Gray M.W."/>
            <person name="Holland P.W.H."/>
            <person name="King N."/>
            <person name="Lang F.B.F."/>
            <person name="Roger A.J."/>
            <person name="Ruiz-Trillo I."/>
            <person name="Lander E."/>
            <person name="Nusbaum C."/>
        </authorList>
    </citation>
    <scope>NUCLEOTIDE SEQUENCE [LARGE SCALE GENOMIC DNA]</scope>
    <source>
        <strain evidence="4">ATCC 38327</strain>
    </source>
</reference>
<evidence type="ECO:0000313" key="3">
    <source>
        <dbReference type="EMBL" id="KNE65091.1"/>
    </source>
</evidence>
<keyword evidence="2" id="KW-0472">Membrane</keyword>
<feature type="transmembrane region" description="Helical" evidence="2">
    <location>
        <begin position="22"/>
        <end position="40"/>
    </location>
</feature>
<feature type="compositionally biased region" description="Polar residues" evidence="1">
    <location>
        <begin position="493"/>
        <end position="503"/>
    </location>
</feature>
<feature type="region of interest" description="Disordered" evidence="1">
    <location>
        <begin position="327"/>
        <end position="354"/>
    </location>
</feature>
<keyword evidence="2" id="KW-0812">Transmembrane</keyword>
<dbReference type="OrthoDB" id="2141246at2759"/>
<protein>
    <submittedName>
        <fullName evidence="3">Uncharacterized protein</fullName>
    </submittedName>
</protein>
<dbReference type="Proteomes" id="UP000054350">
    <property type="component" value="Unassembled WGS sequence"/>
</dbReference>
<evidence type="ECO:0000313" key="4">
    <source>
        <dbReference type="Proteomes" id="UP000054350"/>
    </source>
</evidence>
<sequence length="580" mass="60415">MSTLQLQLPPEQQQNLRDRDAVVDHILGASFVLGVHNLFINATQLWQRPRRLNVVQVIASAFQLVNQLTFIVLQTQPAARAWNCHAVSDIGDLAYLVFQTLSMIVLILRATVLLDVRHRGLARTALIVLFAAGMIPVITSIVLKEIVEDPITGRCIPQYSASWNYIGKIILFVVYSILLVAFSTPAFRQLRRASAPPSPLNAVGTTTARKARLISVLSRSFRGGKSPSTPPSRATSLSFASSSVVRSPPTTSARPAPPPPNPLKRYLRHVVLRVAFRIALAISAYLVTVALGIAGVWGHLWIAQFSVQNYFCTVAATFSVLRRPTHHAAGGGAGGGGAASAARVRSGQHGGGVGGGADSAGGIAALAATAGPARRADIGMLSTAFAPSFTTASIGGSLDVTPLAPGSPSPRPGRPTSISPPLAALSRRALDGITEQGTVERAAAAAASPTTSPTATESLASPRGSFRRLLMRRGSPAPDSPSSPRSSLRKITSLASPLRSSMPSALEGIKTPRGRGISALRHAAQGEANDPETSMVSAEAYIGDGHDHFKGSRSLPSTVGTVDGGSGEVTAAASAPGGED</sequence>
<evidence type="ECO:0000256" key="1">
    <source>
        <dbReference type="SAM" id="MobiDB-lite"/>
    </source>
</evidence>
<feature type="transmembrane region" description="Helical" evidence="2">
    <location>
        <begin position="124"/>
        <end position="143"/>
    </location>
</feature>
<name>A0A0L0SRG5_ALLM3</name>
<proteinExistence type="predicted"/>
<feature type="compositionally biased region" description="Low complexity" evidence="1">
    <location>
        <begin position="442"/>
        <end position="462"/>
    </location>
</feature>
<keyword evidence="2" id="KW-1133">Transmembrane helix</keyword>
<gene>
    <name evidence="3" type="ORF">AMAG_10751</name>
</gene>
<reference evidence="3 4" key="1">
    <citation type="submission" date="2009-11" db="EMBL/GenBank/DDBJ databases">
        <title>Annotation of Allomyces macrogynus ATCC 38327.</title>
        <authorList>
            <consortium name="The Broad Institute Genome Sequencing Platform"/>
            <person name="Russ C."/>
            <person name="Cuomo C."/>
            <person name="Burger G."/>
            <person name="Gray M.W."/>
            <person name="Holland P.W.H."/>
            <person name="King N."/>
            <person name="Lang F.B.F."/>
            <person name="Roger A.J."/>
            <person name="Ruiz-Trillo I."/>
            <person name="Young S.K."/>
            <person name="Zeng Q."/>
            <person name="Gargeya S."/>
            <person name="Fitzgerald M."/>
            <person name="Haas B."/>
            <person name="Abouelleil A."/>
            <person name="Alvarado L."/>
            <person name="Arachchi H.M."/>
            <person name="Berlin A."/>
            <person name="Chapman S.B."/>
            <person name="Gearin G."/>
            <person name="Goldberg J."/>
            <person name="Griggs A."/>
            <person name="Gujja S."/>
            <person name="Hansen M."/>
            <person name="Heiman D."/>
            <person name="Howarth C."/>
            <person name="Larimer J."/>
            <person name="Lui A."/>
            <person name="MacDonald P.J.P."/>
            <person name="McCowen C."/>
            <person name="Montmayeur A."/>
            <person name="Murphy C."/>
            <person name="Neiman D."/>
            <person name="Pearson M."/>
            <person name="Priest M."/>
            <person name="Roberts A."/>
            <person name="Saif S."/>
            <person name="Shea T."/>
            <person name="Sisk P."/>
            <person name="Stolte C."/>
            <person name="Sykes S."/>
            <person name="Wortman J."/>
            <person name="Nusbaum C."/>
            <person name="Birren B."/>
        </authorList>
    </citation>
    <scope>NUCLEOTIDE SEQUENCE [LARGE SCALE GENOMIC DNA]</scope>
    <source>
        <strain evidence="3 4">ATCC 38327</strain>
    </source>
</reference>
<feature type="transmembrane region" description="Helical" evidence="2">
    <location>
        <begin position="93"/>
        <end position="112"/>
    </location>
</feature>
<keyword evidence="4" id="KW-1185">Reference proteome</keyword>
<feature type="compositionally biased region" description="Gly residues" evidence="1">
    <location>
        <begin position="329"/>
        <end position="338"/>
    </location>
</feature>
<feature type="region of interest" description="Disordered" evidence="1">
    <location>
        <begin position="221"/>
        <end position="260"/>
    </location>
</feature>
<feature type="compositionally biased region" description="Low complexity" evidence="1">
    <location>
        <begin position="472"/>
        <end position="486"/>
    </location>
</feature>
<feature type="compositionally biased region" description="Low complexity" evidence="1">
    <location>
        <begin position="232"/>
        <end position="254"/>
    </location>
</feature>
<evidence type="ECO:0000256" key="2">
    <source>
        <dbReference type="SAM" id="Phobius"/>
    </source>
</evidence>
<accession>A0A0L0SRG5</accession>